<dbReference type="Pfam" id="PF00440">
    <property type="entry name" value="TetR_N"/>
    <property type="match status" value="1"/>
</dbReference>
<organism evidence="6 7">
    <name type="scientific">Saccharothrix xinjiangensis</name>
    <dbReference type="NCBI Taxonomy" id="204798"/>
    <lineage>
        <taxon>Bacteria</taxon>
        <taxon>Bacillati</taxon>
        <taxon>Actinomycetota</taxon>
        <taxon>Actinomycetes</taxon>
        <taxon>Pseudonocardiales</taxon>
        <taxon>Pseudonocardiaceae</taxon>
        <taxon>Saccharothrix</taxon>
    </lineage>
</organism>
<evidence type="ECO:0000256" key="4">
    <source>
        <dbReference type="PROSITE-ProRule" id="PRU00335"/>
    </source>
</evidence>
<dbReference type="PANTHER" id="PTHR30055:SF148">
    <property type="entry name" value="TETR-FAMILY TRANSCRIPTIONAL REGULATOR"/>
    <property type="match status" value="1"/>
</dbReference>
<keyword evidence="7" id="KW-1185">Reference proteome</keyword>
<dbReference type="RefSeq" id="WP_344039110.1">
    <property type="nucleotide sequence ID" value="NZ_BAAAKE010000014.1"/>
</dbReference>
<evidence type="ECO:0000256" key="3">
    <source>
        <dbReference type="ARBA" id="ARBA00023163"/>
    </source>
</evidence>
<dbReference type="InterPro" id="IPR009057">
    <property type="entry name" value="Homeodomain-like_sf"/>
</dbReference>
<dbReference type="SUPFAM" id="SSF46689">
    <property type="entry name" value="Homeodomain-like"/>
    <property type="match status" value="1"/>
</dbReference>
<keyword evidence="2 4" id="KW-0238">DNA-binding</keyword>
<dbReference type="Gene3D" id="1.10.10.60">
    <property type="entry name" value="Homeodomain-like"/>
    <property type="match status" value="1"/>
</dbReference>
<feature type="domain" description="HTH tetR-type" evidence="5">
    <location>
        <begin position="17"/>
        <end position="77"/>
    </location>
</feature>
<dbReference type="InterPro" id="IPR001647">
    <property type="entry name" value="HTH_TetR"/>
</dbReference>
<dbReference type="InterPro" id="IPR050109">
    <property type="entry name" value="HTH-type_TetR-like_transc_reg"/>
</dbReference>
<evidence type="ECO:0000259" key="5">
    <source>
        <dbReference type="PROSITE" id="PS50977"/>
    </source>
</evidence>
<dbReference type="Gene3D" id="1.10.357.10">
    <property type="entry name" value="Tetracycline Repressor, domain 2"/>
    <property type="match status" value="1"/>
</dbReference>
<gene>
    <name evidence="6" type="ORF">ACFPFM_24990</name>
</gene>
<sequence>MSEHLRRTPTGAAVLQAHKTSAITEAVLDELAEHGYGRLSMEAVAKRAGVGKSALYRRWPAKQDMVVAALSEFSVPLAEVPDTGSLRGDVRATLGALHGWLTHPRFARILPDLAAEAARNPALARAVEQAVGEPRRARGAETLARAVGRGELPEDLDVDLALDLVAGPLYWRLSVRRVEAGEDHLDRLTEVLLRALGARATS</sequence>
<dbReference type="Proteomes" id="UP001595833">
    <property type="component" value="Unassembled WGS sequence"/>
</dbReference>
<dbReference type="PANTHER" id="PTHR30055">
    <property type="entry name" value="HTH-TYPE TRANSCRIPTIONAL REGULATOR RUTR"/>
    <property type="match status" value="1"/>
</dbReference>
<accession>A0ABV9Y3K9</accession>
<comment type="caution">
    <text evidence="6">The sequence shown here is derived from an EMBL/GenBank/DDBJ whole genome shotgun (WGS) entry which is preliminary data.</text>
</comment>
<keyword evidence="3" id="KW-0804">Transcription</keyword>
<evidence type="ECO:0000313" key="6">
    <source>
        <dbReference type="EMBL" id="MFC5056991.1"/>
    </source>
</evidence>
<name>A0ABV9Y3K9_9PSEU</name>
<dbReference type="InterPro" id="IPR036271">
    <property type="entry name" value="Tet_transcr_reg_TetR-rel_C_sf"/>
</dbReference>
<dbReference type="InterPro" id="IPR011075">
    <property type="entry name" value="TetR_C"/>
</dbReference>
<dbReference type="EMBL" id="JBHSJB010000025">
    <property type="protein sequence ID" value="MFC5056991.1"/>
    <property type="molecule type" value="Genomic_DNA"/>
</dbReference>
<reference evidence="7" key="1">
    <citation type="journal article" date="2019" name="Int. J. Syst. Evol. Microbiol.">
        <title>The Global Catalogue of Microorganisms (GCM) 10K type strain sequencing project: providing services to taxonomists for standard genome sequencing and annotation.</title>
        <authorList>
            <consortium name="The Broad Institute Genomics Platform"/>
            <consortium name="The Broad Institute Genome Sequencing Center for Infectious Disease"/>
            <person name="Wu L."/>
            <person name="Ma J."/>
        </authorList>
    </citation>
    <scope>NUCLEOTIDE SEQUENCE [LARGE SCALE GENOMIC DNA]</scope>
    <source>
        <strain evidence="7">KCTC 12848</strain>
    </source>
</reference>
<dbReference type="Pfam" id="PF16859">
    <property type="entry name" value="TetR_C_11"/>
    <property type="match status" value="1"/>
</dbReference>
<feature type="DNA-binding region" description="H-T-H motif" evidence="4">
    <location>
        <begin position="40"/>
        <end position="59"/>
    </location>
</feature>
<evidence type="ECO:0000256" key="1">
    <source>
        <dbReference type="ARBA" id="ARBA00023015"/>
    </source>
</evidence>
<evidence type="ECO:0000313" key="7">
    <source>
        <dbReference type="Proteomes" id="UP001595833"/>
    </source>
</evidence>
<proteinExistence type="predicted"/>
<dbReference type="SUPFAM" id="SSF48498">
    <property type="entry name" value="Tetracyclin repressor-like, C-terminal domain"/>
    <property type="match status" value="1"/>
</dbReference>
<keyword evidence="1" id="KW-0805">Transcription regulation</keyword>
<evidence type="ECO:0000256" key="2">
    <source>
        <dbReference type="ARBA" id="ARBA00023125"/>
    </source>
</evidence>
<dbReference type="PROSITE" id="PS50977">
    <property type="entry name" value="HTH_TETR_2"/>
    <property type="match status" value="1"/>
</dbReference>
<dbReference type="PRINTS" id="PR00455">
    <property type="entry name" value="HTHTETR"/>
</dbReference>
<protein>
    <submittedName>
        <fullName evidence="6">TetR/AcrR family transcriptional regulator</fullName>
    </submittedName>
</protein>